<sequence>MKKKIMIGILIIVILSLIFGLKDFLNGVKEGFNDGRKTEELMESTTGK</sequence>
<evidence type="ECO:0000313" key="2">
    <source>
        <dbReference type="Proteomes" id="UP001228504"/>
    </source>
</evidence>
<name>A0ABT9US29_9FIRM</name>
<dbReference type="Proteomes" id="UP001228504">
    <property type="component" value="Unassembled WGS sequence"/>
</dbReference>
<protein>
    <submittedName>
        <fullName evidence="1">Uncharacterized protein</fullName>
    </submittedName>
</protein>
<evidence type="ECO:0000313" key="1">
    <source>
        <dbReference type="EMBL" id="MDQ0149111.1"/>
    </source>
</evidence>
<gene>
    <name evidence="1" type="ORF">J2S18_001041</name>
</gene>
<proteinExistence type="predicted"/>
<organism evidence="1 2">
    <name type="scientific">Eubacterium multiforme</name>
    <dbReference type="NCBI Taxonomy" id="83339"/>
    <lineage>
        <taxon>Bacteria</taxon>
        <taxon>Bacillati</taxon>
        <taxon>Bacillota</taxon>
        <taxon>Clostridia</taxon>
        <taxon>Eubacteriales</taxon>
        <taxon>Eubacteriaceae</taxon>
        <taxon>Eubacterium</taxon>
    </lineage>
</organism>
<dbReference type="EMBL" id="JAUSUF010000002">
    <property type="protein sequence ID" value="MDQ0149111.1"/>
    <property type="molecule type" value="Genomic_DNA"/>
</dbReference>
<reference evidence="1 2" key="1">
    <citation type="submission" date="2023-07" db="EMBL/GenBank/DDBJ databases">
        <title>Genomic Encyclopedia of Type Strains, Phase IV (KMG-IV): sequencing the most valuable type-strain genomes for metagenomic binning, comparative biology and taxonomic classification.</title>
        <authorList>
            <person name="Goeker M."/>
        </authorList>
    </citation>
    <scope>NUCLEOTIDE SEQUENCE [LARGE SCALE GENOMIC DNA]</scope>
    <source>
        <strain evidence="1 2">DSM 20694</strain>
    </source>
</reference>
<keyword evidence="2" id="KW-1185">Reference proteome</keyword>
<dbReference type="RefSeq" id="WP_307484125.1">
    <property type="nucleotide sequence ID" value="NZ_JAUSUF010000002.1"/>
</dbReference>
<accession>A0ABT9US29</accession>
<comment type="caution">
    <text evidence="1">The sequence shown here is derived from an EMBL/GenBank/DDBJ whole genome shotgun (WGS) entry which is preliminary data.</text>
</comment>